<evidence type="ECO:0000256" key="1">
    <source>
        <dbReference type="ARBA" id="ARBA00005194"/>
    </source>
</evidence>
<evidence type="ECO:0000256" key="10">
    <source>
        <dbReference type="RuleBase" id="RU366074"/>
    </source>
</evidence>
<dbReference type="CDD" id="cd05333">
    <property type="entry name" value="BKR_SDR_c"/>
    <property type="match status" value="1"/>
</dbReference>
<dbReference type="PROSITE" id="PS00061">
    <property type="entry name" value="ADH_SHORT"/>
    <property type="match status" value="1"/>
</dbReference>
<evidence type="ECO:0000256" key="3">
    <source>
        <dbReference type="ARBA" id="ARBA00012948"/>
    </source>
</evidence>
<keyword evidence="10" id="KW-0444">Lipid biosynthesis</keyword>
<dbReference type="FunFam" id="3.40.50.720:FF:000115">
    <property type="entry name" value="3-oxoacyl-[acyl-carrier-protein] reductase FabG"/>
    <property type="match status" value="1"/>
</dbReference>
<evidence type="ECO:0000256" key="2">
    <source>
        <dbReference type="ARBA" id="ARBA00006484"/>
    </source>
</evidence>
<dbReference type="EC" id="1.1.1.100" evidence="3 10"/>
<comment type="pathway">
    <text evidence="1 10">Lipid metabolism; fatty acid biosynthesis.</text>
</comment>
<accession>Q0AVV6</accession>
<comment type="catalytic activity">
    <reaction evidence="7 10">
        <text>a (3R)-hydroxyacyl-[ACP] + NADP(+) = a 3-oxoacyl-[ACP] + NADPH + H(+)</text>
        <dbReference type="Rhea" id="RHEA:17397"/>
        <dbReference type="Rhea" id="RHEA-COMP:9916"/>
        <dbReference type="Rhea" id="RHEA-COMP:9945"/>
        <dbReference type="ChEBI" id="CHEBI:15378"/>
        <dbReference type="ChEBI" id="CHEBI:57783"/>
        <dbReference type="ChEBI" id="CHEBI:58349"/>
        <dbReference type="ChEBI" id="CHEBI:78776"/>
        <dbReference type="ChEBI" id="CHEBI:78827"/>
        <dbReference type="EC" id="1.1.1.100"/>
    </reaction>
</comment>
<keyword evidence="10" id="KW-0276">Fatty acid metabolism</keyword>
<name>Q0AVV6_SYNWW</name>
<dbReference type="NCBIfam" id="TIGR01830">
    <property type="entry name" value="3oxo_ACP_reduc"/>
    <property type="match status" value="1"/>
</dbReference>
<evidence type="ECO:0000256" key="5">
    <source>
        <dbReference type="ARBA" id="ARBA00023002"/>
    </source>
</evidence>
<feature type="binding site" evidence="9">
    <location>
        <begin position="10"/>
        <end position="13"/>
    </location>
    <ligand>
        <name>NADP(+)</name>
        <dbReference type="ChEBI" id="CHEBI:58349"/>
    </ligand>
</feature>
<keyword evidence="6" id="KW-0753">Steroid metabolism</keyword>
<dbReference type="InterPro" id="IPR002347">
    <property type="entry name" value="SDR_fam"/>
</dbReference>
<feature type="active site" description="Proton acceptor" evidence="8">
    <location>
        <position position="164"/>
    </location>
</feature>
<dbReference type="GO" id="GO:0051287">
    <property type="term" value="F:NAD binding"/>
    <property type="evidence" value="ECO:0007669"/>
    <property type="project" value="UniProtKB-UniRule"/>
</dbReference>
<feature type="domain" description="Ketoreductase" evidence="11">
    <location>
        <begin position="4"/>
        <end position="200"/>
    </location>
</feature>
<keyword evidence="10" id="KW-0443">Lipid metabolism</keyword>
<dbReference type="PRINTS" id="PR00080">
    <property type="entry name" value="SDRFAMILY"/>
</dbReference>
<comment type="similarity">
    <text evidence="2 10">Belongs to the short-chain dehydrogenases/reductases (SDR) family.</text>
</comment>
<comment type="subunit">
    <text evidence="10">Homotetramer.</text>
</comment>
<feature type="binding site" evidence="9">
    <location>
        <begin position="164"/>
        <end position="168"/>
    </location>
    <ligand>
        <name>NADP(+)</name>
        <dbReference type="ChEBI" id="CHEBI:58349"/>
    </ligand>
</feature>
<gene>
    <name evidence="12" type="ordered locus">Swol_1850</name>
</gene>
<keyword evidence="13" id="KW-1185">Reference proteome</keyword>
<keyword evidence="4 9" id="KW-0521">NADP</keyword>
<protein>
    <recommendedName>
        <fullName evidence="3 10">3-oxoacyl-[acyl-carrier-protein] reductase</fullName>
        <ecNumber evidence="3 10">1.1.1.100</ecNumber>
    </recommendedName>
</protein>
<dbReference type="InterPro" id="IPR011284">
    <property type="entry name" value="3oxo_ACP_reduc"/>
</dbReference>
<dbReference type="GO" id="GO:0006633">
    <property type="term" value="P:fatty acid biosynthetic process"/>
    <property type="evidence" value="ECO:0007669"/>
    <property type="project" value="UniProtKB-UniPathway"/>
</dbReference>
<feature type="binding site" evidence="9">
    <location>
        <position position="197"/>
    </location>
    <ligand>
        <name>NADP(+)</name>
        <dbReference type="ChEBI" id="CHEBI:58349"/>
    </ligand>
</feature>
<evidence type="ECO:0000256" key="6">
    <source>
        <dbReference type="ARBA" id="ARBA00023221"/>
    </source>
</evidence>
<sequence>MSAKVALVTGSSRGIGRAIALHLAREGYRVVVNYYNNPQESSEIIEENQEQARQVLQEIEAAGSTGIMVGADVSDPVMARELVEAAIKEYGQIDVLVNNAGINKDQLILRINDEEWDKLINTNLSSAFYCCRAALRQMVRKRYGRIINISSVVGLSGNAGQAHYSASKAGLLGLTFSIAREYGARGITANVIAPGYIQSDMTAAFSPEQKEKMLSAIAVGRLGTPEDIAGVVAFLASDAAAYITAQVIKVDGGLS</sequence>
<organism evidence="12 13">
    <name type="scientific">Syntrophomonas wolfei subsp. wolfei (strain DSM 2245B / Goettingen)</name>
    <dbReference type="NCBI Taxonomy" id="335541"/>
    <lineage>
        <taxon>Bacteria</taxon>
        <taxon>Bacillati</taxon>
        <taxon>Bacillota</taxon>
        <taxon>Clostridia</taxon>
        <taxon>Eubacteriales</taxon>
        <taxon>Syntrophomonadaceae</taxon>
        <taxon>Syntrophomonas</taxon>
    </lineage>
</organism>
<evidence type="ECO:0000256" key="7">
    <source>
        <dbReference type="ARBA" id="ARBA00048508"/>
    </source>
</evidence>
<dbReference type="GO" id="GO:0008202">
    <property type="term" value="P:steroid metabolic process"/>
    <property type="evidence" value="ECO:0007669"/>
    <property type="project" value="UniProtKB-KW"/>
</dbReference>
<evidence type="ECO:0000256" key="8">
    <source>
        <dbReference type="PIRSR" id="PIRSR611284-1"/>
    </source>
</evidence>
<dbReference type="EMBL" id="CP000448">
    <property type="protein sequence ID" value="ABI69148.1"/>
    <property type="molecule type" value="Genomic_DNA"/>
</dbReference>
<dbReference type="SUPFAM" id="SSF51735">
    <property type="entry name" value="NAD(P)-binding Rossmann-fold domains"/>
    <property type="match status" value="1"/>
</dbReference>
<keyword evidence="5 10" id="KW-0560">Oxidoreductase</keyword>
<dbReference type="OrthoDB" id="9803333at2"/>
<evidence type="ECO:0000313" key="12">
    <source>
        <dbReference type="EMBL" id="ABI69148.1"/>
    </source>
</evidence>
<dbReference type="InterPro" id="IPR036291">
    <property type="entry name" value="NAD(P)-bd_dom_sf"/>
</dbReference>
<evidence type="ECO:0000259" key="11">
    <source>
        <dbReference type="SMART" id="SM00822"/>
    </source>
</evidence>
<dbReference type="Gene3D" id="3.40.50.720">
    <property type="entry name" value="NAD(P)-binding Rossmann-like Domain"/>
    <property type="match status" value="1"/>
</dbReference>
<dbReference type="NCBIfam" id="NF009466">
    <property type="entry name" value="PRK12826.1-2"/>
    <property type="match status" value="1"/>
</dbReference>
<dbReference type="PANTHER" id="PTHR42879:SF2">
    <property type="entry name" value="3-OXOACYL-[ACYL-CARRIER-PROTEIN] REDUCTASE FABG"/>
    <property type="match status" value="1"/>
</dbReference>
<dbReference type="PANTHER" id="PTHR42879">
    <property type="entry name" value="3-OXOACYL-(ACYL-CARRIER-PROTEIN) REDUCTASE"/>
    <property type="match status" value="1"/>
</dbReference>
<evidence type="ECO:0000256" key="9">
    <source>
        <dbReference type="PIRSR" id="PIRSR611284-2"/>
    </source>
</evidence>
<evidence type="ECO:0000313" key="13">
    <source>
        <dbReference type="Proteomes" id="UP000001968"/>
    </source>
</evidence>
<feature type="binding site" evidence="9">
    <location>
        <position position="99"/>
    </location>
    <ligand>
        <name>NADP(+)</name>
        <dbReference type="ChEBI" id="CHEBI:58349"/>
    </ligand>
</feature>
<reference evidence="13" key="1">
    <citation type="journal article" date="2010" name="Environ. Microbiol.">
        <title>The genome of Syntrophomonas wolfei: new insights into syntrophic metabolism and biohydrogen production.</title>
        <authorList>
            <person name="Sieber J.R."/>
            <person name="Sims D.R."/>
            <person name="Han C."/>
            <person name="Kim E."/>
            <person name="Lykidis A."/>
            <person name="Lapidus A.L."/>
            <person name="McDonnald E."/>
            <person name="Rohlin L."/>
            <person name="Culley D.E."/>
            <person name="Gunsalus R."/>
            <person name="McInerney M.J."/>
        </authorList>
    </citation>
    <scope>NUCLEOTIDE SEQUENCE [LARGE SCALE GENOMIC DNA]</scope>
    <source>
        <strain evidence="13">DSM 2245B / Goettingen</strain>
    </source>
</reference>
<dbReference type="eggNOG" id="COG1028">
    <property type="taxonomic scope" value="Bacteria"/>
</dbReference>
<dbReference type="KEGG" id="swo:Swol_1850"/>
<dbReference type="UniPathway" id="UPA00094"/>
<dbReference type="InterPro" id="IPR050259">
    <property type="entry name" value="SDR"/>
</dbReference>
<dbReference type="STRING" id="335541.Swol_1850"/>
<dbReference type="PRINTS" id="PR00081">
    <property type="entry name" value="GDHRDH"/>
</dbReference>
<dbReference type="SMART" id="SM00822">
    <property type="entry name" value="PKS_KR"/>
    <property type="match status" value="1"/>
</dbReference>
<dbReference type="GO" id="GO:0004316">
    <property type="term" value="F:3-oxoacyl-[acyl-carrier-protein] reductase (NADPH) activity"/>
    <property type="evidence" value="ECO:0007669"/>
    <property type="project" value="UniProtKB-UniRule"/>
</dbReference>
<dbReference type="Proteomes" id="UP000001968">
    <property type="component" value="Chromosome"/>
</dbReference>
<dbReference type="HOGENOM" id="CLU_010194_1_3_9"/>
<proteinExistence type="inferred from homology"/>
<keyword evidence="10" id="KW-0275">Fatty acid biosynthesis</keyword>
<dbReference type="InterPro" id="IPR057326">
    <property type="entry name" value="KR_dom"/>
</dbReference>
<evidence type="ECO:0000256" key="4">
    <source>
        <dbReference type="ARBA" id="ARBA00022857"/>
    </source>
</evidence>
<dbReference type="AlphaFoldDB" id="Q0AVV6"/>
<dbReference type="InterPro" id="IPR020904">
    <property type="entry name" value="Sc_DH/Rdtase_CS"/>
</dbReference>
<dbReference type="Pfam" id="PF13561">
    <property type="entry name" value="adh_short_C2"/>
    <property type="match status" value="1"/>
</dbReference>
<dbReference type="NCBIfam" id="NF005559">
    <property type="entry name" value="PRK07231.1"/>
    <property type="match status" value="1"/>
</dbReference>
<comment type="function">
    <text evidence="10">Catalyzes the NADPH-dependent reduction of beta-ketoacyl-ACP substrates to beta-hydroxyacyl-ACP products, the first reductive step in the elongation cycle of fatty acid biosynthesis.</text>
</comment>